<evidence type="ECO:0000256" key="5">
    <source>
        <dbReference type="ARBA" id="ARBA00022723"/>
    </source>
</evidence>
<dbReference type="PANTHER" id="PTHR16171">
    <property type="entry name" value="DNA REPAIR PROTEIN COMPLEMENTING XP-G CELLS-RELATED"/>
    <property type="match status" value="1"/>
</dbReference>
<dbReference type="GO" id="GO:0003697">
    <property type="term" value="F:single-stranded DNA binding"/>
    <property type="evidence" value="ECO:0007669"/>
    <property type="project" value="InterPro"/>
</dbReference>
<evidence type="ECO:0000259" key="16">
    <source>
        <dbReference type="SMART" id="SM00485"/>
    </source>
</evidence>
<comment type="caution">
    <text evidence="17">The sequence shown here is derived from an EMBL/GenBank/DDBJ whole genome shotgun (WGS) entry which is preliminary data.</text>
</comment>
<keyword evidence="9" id="KW-0460">Magnesium</keyword>
<dbReference type="InterPro" id="IPR006085">
    <property type="entry name" value="XPG_DNA_repair_N"/>
</dbReference>
<evidence type="ECO:0000256" key="11">
    <source>
        <dbReference type="ARBA" id="ARBA00023242"/>
    </source>
</evidence>
<proteinExistence type="inferred from homology"/>
<dbReference type="GO" id="GO:0046872">
    <property type="term" value="F:metal ion binding"/>
    <property type="evidence" value="ECO:0007669"/>
    <property type="project" value="UniProtKB-KW"/>
</dbReference>
<dbReference type="CDD" id="cd09868">
    <property type="entry name" value="PIN_XPG_RAD2"/>
    <property type="match status" value="2"/>
</dbReference>
<comment type="similarity">
    <text evidence="3">Belongs to the XPG/RAD2 endonuclease family. XPG subfamily.</text>
</comment>
<dbReference type="GO" id="GO:0006289">
    <property type="term" value="P:nucleotide-excision repair"/>
    <property type="evidence" value="ECO:0007669"/>
    <property type="project" value="InterPro"/>
</dbReference>
<evidence type="ECO:0000256" key="7">
    <source>
        <dbReference type="ARBA" id="ARBA00022763"/>
    </source>
</evidence>
<dbReference type="SUPFAM" id="SSF88723">
    <property type="entry name" value="PIN domain-like"/>
    <property type="match status" value="1"/>
</dbReference>
<dbReference type="InterPro" id="IPR029060">
    <property type="entry name" value="PIN-like_dom_sf"/>
</dbReference>
<evidence type="ECO:0000256" key="9">
    <source>
        <dbReference type="ARBA" id="ARBA00022842"/>
    </source>
</evidence>
<evidence type="ECO:0000256" key="6">
    <source>
        <dbReference type="ARBA" id="ARBA00022759"/>
    </source>
</evidence>
<evidence type="ECO:0000256" key="10">
    <source>
        <dbReference type="ARBA" id="ARBA00023204"/>
    </source>
</evidence>
<feature type="compositionally biased region" description="Basic residues" evidence="14">
    <location>
        <begin position="1006"/>
        <end position="1015"/>
    </location>
</feature>
<dbReference type="GO" id="GO:0005634">
    <property type="term" value="C:nucleus"/>
    <property type="evidence" value="ECO:0007669"/>
    <property type="project" value="UniProtKB-SubCell"/>
</dbReference>
<dbReference type="EMBL" id="JABAYA010000007">
    <property type="protein sequence ID" value="KAF7731759.1"/>
    <property type="molecule type" value="Genomic_DNA"/>
</dbReference>
<keyword evidence="7" id="KW-0227">DNA damage</keyword>
<dbReference type="SMART" id="SM00484">
    <property type="entry name" value="XPGI"/>
    <property type="match status" value="1"/>
</dbReference>
<comment type="cofactor">
    <cofactor evidence="1">
        <name>Mg(2+)</name>
        <dbReference type="ChEBI" id="CHEBI:18420"/>
    </cofactor>
</comment>
<dbReference type="OrthoDB" id="31113at2759"/>
<keyword evidence="4" id="KW-0540">Nuclease</keyword>
<dbReference type="PROSITE" id="PS00841">
    <property type="entry name" value="XPG_1"/>
    <property type="match status" value="1"/>
</dbReference>
<dbReference type="InterPro" id="IPR001044">
    <property type="entry name" value="XPG/Rad2_eukaryotes"/>
</dbReference>
<evidence type="ECO:0000256" key="14">
    <source>
        <dbReference type="SAM" id="MobiDB-lite"/>
    </source>
</evidence>
<keyword evidence="6" id="KW-0255">Endonuclease</keyword>
<dbReference type="GO" id="GO:0048256">
    <property type="term" value="F:flap endonuclease activity"/>
    <property type="evidence" value="ECO:0007669"/>
    <property type="project" value="UniProtKB-ARBA"/>
</dbReference>
<keyword evidence="10" id="KW-0234">DNA repair</keyword>
<dbReference type="PANTHER" id="PTHR16171:SF7">
    <property type="entry name" value="DNA REPAIR PROTEIN RAD2"/>
    <property type="match status" value="1"/>
</dbReference>
<dbReference type="PRINTS" id="PR00066">
    <property type="entry name" value="XRODRMPGMNTG"/>
</dbReference>
<evidence type="ECO:0000256" key="8">
    <source>
        <dbReference type="ARBA" id="ARBA00022801"/>
    </source>
</evidence>
<evidence type="ECO:0000313" key="17">
    <source>
        <dbReference type="EMBL" id="KAF7731759.1"/>
    </source>
</evidence>
<gene>
    <name evidence="17" type="primary">RAD2</name>
    <name evidence="17" type="ORF">EC973_008273</name>
</gene>
<accession>A0A8H7BXG5</accession>
<evidence type="ECO:0000259" key="15">
    <source>
        <dbReference type="SMART" id="SM00484"/>
    </source>
</evidence>
<comment type="subcellular location">
    <subcellularLocation>
        <location evidence="2">Nucleus</location>
    </subcellularLocation>
</comment>
<dbReference type="CDD" id="cd09904">
    <property type="entry name" value="H3TH_XPG"/>
    <property type="match status" value="1"/>
</dbReference>
<dbReference type="AlphaFoldDB" id="A0A8H7BXG5"/>
<comment type="similarity">
    <text evidence="12">Belongs to the XPG/RAD2 endonuclease family. GEN subfamily.</text>
</comment>
<dbReference type="InterPro" id="IPR006086">
    <property type="entry name" value="XPG-I_dom"/>
</dbReference>
<sequence>MGVQGLWTLVGPAARPVQLESLRNRKLAVDASIWIHQFMRTMRDKEGNALRNGHLLGFFRRLCKLLFYNIKPVFVFDGGAPALKRLTIVGFVPAYYTRERRRRREGVVNNLKRTAEKILSAQAKSRFLLEEEKKRKGSNADEEAYVYFDELERSAAVEELRRRRKRDQFELPPTDQQMLPNKMDPRLATEEELQSFIDEFAPSEMDIDSDTFRNLPREIQYEIIQDLKIKSRQTSWARLEEMVRQSNTALDFSKQQIKQLVHRNNMTQKYLEMSSANNDESVTVPARIAGERSRQYILLKNESLDQGLGWRLPGISDSNKESPDIPKSPRSPTSSEEPRDKVQDAIAANPKLAAMMAELSDSDESERNGSMDGFEETNLLEDQLVNSDRGVTEEDEDEPLFIGQQSLIDDMGAYADEDAVNDIIARIYSGESQQPVRSPSPQRQDEICLNADEFFQLWRAQVPDAFIYMHSFNEEHKKLLHDAVYSDSIEKLVHNLATVQKVYGKTNDNDRLALESLSFQERFLKSTLDWKRELSSMTETLEGNGTMMLHDTDDEEESIRFQFADENTTAQSMDQKPSATSDHSSSLPSIALAQQSEIKLNGTPAIEKEIRINLATDDNSAVNESNDMNQRCPDNLVELLSKEGEIEEKLESRFDRNPTPAELSSSTTTNESNSDKLSQTVVEQSIGVEATAALLDSIEHQGYNSDEELVGDPVAEENEYARFVSDIASKDLESVRQDLYRDMKELNKQQRKEMGNTDDVTQQMVQDIQELLRLFGIPYVVSPMEAEAQCAELLQLSLVEGIVTDDSDVFLFGGSRVYKNMFNQRKYVECYVAQDIEREMRLNQGKLVQLAYLLGSDYTEGIPGIGPVAAMEILAEFSKPEDSQLQDPLIAFRTWYESGLDHTDFQRKFRKKHKYLEIPEGFPNPLVRDAYYHPIVDSSSQPFEWAAPQLDSLRVFLMESFTWSEKQADEVLIPVIRELNKRTTVGTQANISSYFDASAGASTYAPHKRRKHASKRVQSIVNRWRKGEEEDTESDSGNNHAKNSRKRTRSHK</sequence>
<dbReference type="SUPFAM" id="SSF47807">
    <property type="entry name" value="5' to 3' exonuclease, C-terminal subdomain"/>
    <property type="match status" value="1"/>
</dbReference>
<dbReference type="SMART" id="SM00279">
    <property type="entry name" value="HhH2"/>
    <property type="match status" value="1"/>
</dbReference>
<evidence type="ECO:0000256" key="12">
    <source>
        <dbReference type="ARBA" id="ARBA00038112"/>
    </source>
</evidence>
<feature type="region of interest" description="Disordered" evidence="14">
    <location>
        <begin position="309"/>
        <end position="341"/>
    </location>
</feature>
<feature type="domain" description="XPG N-terminal" evidence="16">
    <location>
        <begin position="1"/>
        <end position="104"/>
    </location>
</feature>
<dbReference type="InterPro" id="IPR019974">
    <property type="entry name" value="XPG_CS"/>
</dbReference>
<keyword evidence="11" id="KW-0539">Nucleus</keyword>
<evidence type="ECO:0000256" key="2">
    <source>
        <dbReference type="ARBA" id="ARBA00004123"/>
    </source>
</evidence>
<comment type="function">
    <text evidence="13">Single-stranded DNA endonuclease involved in excision repair of DNA damaged with UV light, bulky adducts, or cross-linking agents. Essential for the incision step of excision-repair.</text>
</comment>
<dbReference type="Pfam" id="PF00867">
    <property type="entry name" value="XPG_I"/>
    <property type="match status" value="1"/>
</dbReference>
<keyword evidence="8" id="KW-0378">Hydrolase</keyword>
<dbReference type="PRINTS" id="PR00853">
    <property type="entry name" value="XPGRADSUPER"/>
</dbReference>
<dbReference type="InterPro" id="IPR008918">
    <property type="entry name" value="HhH2"/>
</dbReference>
<evidence type="ECO:0000256" key="13">
    <source>
        <dbReference type="ARBA" id="ARBA00053135"/>
    </source>
</evidence>
<feature type="domain" description="XPG-I" evidence="15">
    <location>
        <begin position="773"/>
        <end position="842"/>
    </location>
</feature>
<dbReference type="Gene3D" id="3.40.50.1010">
    <property type="entry name" value="5'-nuclease"/>
    <property type="match status" value="2"/>
</dbReference>
<organism evidence="17 18">
    <name type="scientific">Apophysomyces ossiformis</name>
    <dbReference type="NCBI Taxonomy" id="679940"/>
    <lineage>
        <taxon>Eukaryota</taxon>
        <taxon>Fungi</taxon>
        <taxon>Fungi incertae sedis</taxon>
        <taxon>Mucoromycota</taxon>
        <taxon>Mucoromycotina</taxon>
        <taxon>Mucoromycetes</taxon>
        <taxon>Mucorales</taxon>
        <taxon>Mucorineae</taxon>
        <taxon>Mucoraceae</taxon>
        <taxon>Apophysomyces</taxon>
    </lineage>
</organism>
<name>A0A8H7BXG5_9FUNG</name>
<protein>
    <submittedName>
        <fullName evidence="17">DNA repair protein rad2</fullName>
    </submittedName>
</protein>
<dbReference type="FunFam" id="3.40.50.1010:FF:000025">
    <property type="entry name" value="DNA repair protein RAD2"/>
    <property type="match status" value="1"/>
</dbReference>
<dbReference type="InterPro" id="IPR036279">
    <property type="entry name" value="5-3_exonuclease_C_sf"/>
</dbReference>
<dbReference type="FunFam" id="1.10.150.20:FF:000030">
    <property type="entry name" value="Flap endonuclease GEN-like 1"/>
    <property type="match status" value="1"/>
</dbReference>
<feature type="region of interest" description="Disordered" evidence="14">
    <location>
        <begin position="1002"/>
        <end position="1052"/>
    </location>
</feature>
<dbReference type="Proteomes" id="UP000605846">
    <property type="component" value="Unassembled WGS sequence"/>
</dbReference>
<evidence type="ECO:0000256" key="1">
    <source>
        <dbReference type="ARBA" id="ARBA00001946"/>
    </source>
</evidence>
<feature type="region of interest" description="Disordered" evidence="14">
    <location>
        <begin position="358"/>
        <end position="382"/>
    </location>
</feature>
<evidence type="ECO:0000256" key="3">
    <source>
        <dbReference type="ARBA" id="ARBA00005283"/>
    </source>
</evidence>
<dbReference type="Pfam" id="PF00752">
    <property type="entry name" value="XPG_N"/>
    <property type="match status" value="1"/>
</dbReference>
<dbReference type="InterPro" id="IPR006084">
    <property type="entry name" value="XPG/Rad2"/>
</dbReference>
<dbReference type="Gene3D" id="1.10.150.20">
    <property type="entry name" value="5' to 3' exonuclease, C-terminal subdomain"/>
    <property type="match status" value="1"/>
</dbReference>
<reference evidence="17" key="1">
    <citation type="submission" date="2020-01" db="EMBL/GenBank/DDBJ databases">
        <title>Genome Sequencing of Three Apophysomyces-Like Fungal Strains Confirms a Novel Fungal Genus in the Mucoromycota with divergent Burkholderia-like Endosymbiotic Bacteria.</title>
        <authorList>
            <person name="Stajich J.E."/>
            <person name="Macias A.M."/>
            <person name="Carter-House D."/>
            <person name="Lovett B."/>
            <person name="Kasson L.R."/>
            <person name="Berry K."/>
            <person name="Grigoriev I."/>
            <person name="Chang Y."/>
            <person name="Spatafora J."/>
            <person name="Kasson M.T."/>
        </authorList>
    </citation>
    <scope>NUCLEOTIDE SEQUENCE</scope>
    <source>
        <strain evidence="17">NRRL A-21654</strain>
    </source>
</reference>
<feature type="compositionally biased region" description="Basic residues" evidence="14">
    <location>
        <begin position="1042"/>
        <end position="1052"/>
    </location>
</feature>
<feature type="region of interest" description="Disordered" evidence="14">
    <location>
        <begin position="649"/>
        <end position="678"/>
    </location>
</feature>
<dbReference type="SMART" id="SM00485">
    <property type="entry name" value="XPGN"/>
    <property type="match status" value="1"/>
</dbReference>
<evidence type="ECO:0000256" key="4">
    <source>
        <dbReference type="ARBA" id="ARBA00022722"/>
    </source>
</evidence>
<keyword evidence="18" id="KW-1185">Reference proteome</keyword>
<evidence type="ECO:0000313" key="18">
    <source>
        <dbReference type="Proteomes" id="UP000605846"/>
    </source>
</evidence>
<keyword evidence="5" id="KW-0479">Metal-binding</keyword>